<name>A0ABT6F7S5_9BACT</name>
<dbReference type="Proteomes" id="UP001216907">
    <property type="component" value="Unassembled WGS sequence"/>
</dbReference>
<proteinExistence type="predicted"/>
<comment type="caution">
    <text evidence="3">The sequence shown here is derived from an EMBL/GenBank/DDBJ whole genome shotgun (WGS) entry which is preliminary data.</text>
</comment>
<feature type="transmembrane region" description="Helical" evidence="2">
    <location>
        <begin position="21"/>
        <end position="38"/>
    </location>
</feature>
<protein>
    <submittedName>
        <fullName evidence="3">DUF1049 domain-containing protein</fullName>
    </submittedName>
</protein>
<dbReference type="RefSeq" id="WP_277859992.1">
    <property type="nucleotide sequence ID" value="NZ_JARRAG010000001.1"/>
</dbReference>
<keyword evidence="2" id="KW-1133">Transmembrane helix</keyword>
<feature type="compositionally biased region" description="Basic and acidic residues" evidence="1">
    <location>
        <begin position="96"/>
        <end position="123"/>
    </location>
</feature>
<dbReference type="EMBL" id="JARRAG010000001">
    <property type="protein sequence ID" value="MDG3003642.1"/>
    <property type="molecule type" value="Genomic_DNA"/>
</dbReference>
<keyword evidence="2" id="KW-0812">Transmembrane</keyword>
<accession>A0ABT6F7S5</accession>
<evidence type="ECO:0000313" key="4">
    <source>
        <dbReference type="Proteomes" id="UP001216907"/>
    </source>
</evidence>
<gene>
    <name evidence="3" type="ORF">PZE19_07670</name>
</gene>
<organism evidence="3 4">
    <name type="scientific">Paludisphaera mucosa</name>
    <dbReference type="NCBI Taxonomy" id="3030827"/>
    <lineage>
        <taxon>Bacteria</taxon>
        <taxon>Pseudomonadati</taxon>
        <taxon>Planctomycetota</taxon>
        <taxon>Planctomycetia</taxon>
        <taxon>Isosphaerales</taxon>
        <taxon>Isosphaeraceae</taxon>
        <taxon>Paludisphaera</taxon>
    </lineage>
</organism>
<evidence type="ECO:0000256" key="2">
    <source>
        <dbReference type="SAM" id="Phobius"/>
    </source>
</evidence>
<evidence type="ECO:0000256" key="1">
    <source>
        <dbReference type="SAM" id="MobiDB-lite"/>
    </source>
</evidence>
<keyword evidence="4" id="KW-1185">Reference proteome</keyword>
<sequence>MAYQYKRRRPSIIRNFWVYRRLIGTAVLLGLMLWFIWANDGAVTVAFPFRLGTYQSTVGVIILLSALFGSLLTVLGMTVFFALRKMRGQHGPPETAETRDLDEDRPPPDYASKTEDGIRNSLW</sequence>
<feature type="transmembrane region" description="Helical" evidence="2">
    <location>
        <begin position="58"/>
        <end position="83"/>
    </location>
</feature>
<keyword evidence="2" id="KW-0472">Membrane</keyword>
<feature type="region of interest" description="Disordered" evidence="1">
    <location>
        <begin position="89"/>
        <end position="123"/>
    </location>
</feature>
<reference evidence="3 4" key="1">
    <citation type="submission" date="2023-03" db="EMBL/GenBank/DDBJ databases">
        <title>Paludisphaera mucosa sp. nov. a novel planctomycete from northern fen.</title>
        <authorList>
            <person name="Ivanova A."/>
        </authorList>
    </citation>
    <scope>NUCLEOTIDE SEQUENCE [LARGE SCALE GENOMIC DNA]</scope>
    <source>
        <strain evidence="3 4">Pla2</strain>
    </source>
</reference>
<evidence type="ECO:0000313" key="3">
    <source>
        <dbReference type="EMBL" id="MDG3003642.1"/>
    </source>
</evidence>